<keyword evidence="2" id="KW-1185">Reference proteome</keyword>
<evidence type="ECO:0000313" key="2">
    <source>
        <dbReference type="Proteomes" id="UP000245539"/>
    </source>
</evidence>
<dbReference type="Gene3D" id="3.40.50.300">
    <property type="entry name" value="P-loop containing nucleotide triphosphate hydrolases"/>
    <property type="match status" value="1"/>
</dbReference>
<dbReference type="AlphaFoldDB" id="A0A317CJP1"/>
<evidence type="ECO:0000313" key="1">
    <source>
        <dbReference type="EMBL" id="PWQ96540.1"/>
    </source>
</evidence>
<dbReference type="InterPro" id="IPR027417">
    <property type="entry name" value="P-loop_NTPase"/>
</dbReference>
<sequence length="381" mass="43457">MIFLNVALKNIYMFQDAKLDLSYPRKLPSSTVENEWLEDFPKINFKRVLILSGANASGKTVFGKVLCIINNYIAGSSINQSTSWLDIKKVMFDKKKPTSFKVEFLTPKTAQAHKLAVIFDQDGLIEESYTCIDLQRNEPQSAMYKRLREFEPTSYYHKTKNNHDITNAGFTSVAVSQGKMKVPSMWNYRLCEVDNTSGSQGRITAHDTNIIKTFLSAFDSSITKVKSIAAESYKIEFSNGEHVLIDKGKLLDPDRLSRGTHEAIDIAMFYEAMKNESFGESATFYLDEMLAYSHTEAEQSILNLLIDTLPRHSQLFYSTHNYDILDMNLPVHSHVFLKKDKYSEFIQPEKMGYNQNDRSLLGYVKNDVFGTLPSMDAINNL</sequence>
<dbReference type="Proteomes" id="UP000245539">
    <property type="component" value="Unassembled WGS sequence"/>
</dbReference>
<dbReference type="RefSeq" id="WP_109837931.1">
    <property type="nucleotide sequence ID" value="NZ_QGKM01000036.1"/>
</dbReference>
<protein>
    <submittedName>
        <fullName evidence="1">Uncharacterized protein</fullName>
    </submittedName>
</protein>
<dbReference type="SUPFAM" id="SSF52540">
    <property type="entry name" value="P-loop containing nucleoside triphosphate hydrolases"/>
    <property type="match status" value="1"/>
</dbReference>
<organism evidence="1 2">
    <name type="scientific">Leucothrix pacifica</name>
    <dbReference type="NCBI Taxonomy" id="1247513"/>
    <lineage>
        <taxon>Bacteria</taxon>
        <taxon>Pseudomonadati</taxon>
        <taxon>Pseudomonadota</taxon>
        <taxon>Gammaproteobacteria</taxon>
        <taxon>Thiotrichales</taxon>
        <taxon>Thiotrichaceae</taxon>
        <taxon>Leucothrix</taxon>
    </lineage>
</organism>
<proteinExistence type="predicted"/>
<name>A0A317CJP1_9GAMM</name>
<dbReference type="EMBL" id="QGKM01000036">
    <property type="protein sequence ID" value="PWQ96540.1"/>
    <property type="molecule type" value="Genomic_DNA"/>
</dbReference>
<accession>A0A317CJP1</accession>
<dbReference type="OrthoDB" id="8610837at2"/>
<gene>
    <name evidence="1" type="ORF">DKW60_12195</name>
</gene>
<reference evidence="1 2" key="1">
    <citation type="submission" date="2018-05" db="EMBL/GenBank/DDBJ databases">
        <title>Leucothrix arctica sp. nov., isolated from Arctic seawater.</title>
        <authorList>
            <person name="Choi A."/>
            <person name="Baek K."/>
        </authorList>
    </citation>
    <scope>NUCLEOTIDE SEQUENCE [LARGE SCALE GENOMIC DNA]</scope>
    <source>
        <strain evidence="1 2">JCM 18388</strain>
    </source>
</reference>
<comment type="caution">
    <text evidence="1">The sequence shown here is derived from an EMBL/GenBank/DDBJ whole genome shotgun (WGS) entry which is preliminary data.</text>
</comment>